<dbReference type="OrthoDB" id="10255522at2759"/>
<name>A0A9D3U6S9_9ROSI</name>
<organism evidence="2 3">
    <name type="scientific">Gossypium stocksii</name>
    <dbReference type="NCBI Taxonomy" id="47602"/>
    <lineage>
        <taxon>Eukaryota</taxon>
        <taxon>Viridiplantae</taxon>
        <taxon>Streptophyta</taxon>
        <taxon>Embryophyta</taxon>
        <taxon>Tracheophyta</taxon>
        <taxon>Spermatophyta</taxon>
        <taxon>Magnoliopsida</taxon>
        <taxon>eudicotyledons</taxon>
        <taxon>Gunneridae</taxon>
        <taxon>Pentapetalae</taxon>
        <taxon>rosids</taxon>
        <taxon>malvids</taxon>
        <taxon>Malvales</taxon>
        <taxon>Malvaceae</taxon>
        <taxon>Malvoideae</taxon>
        <taxon>Gossypium</taxon>
    </lineage>
</organism>
<evidence type="ECO:0000313" key="3">
    <source>
        <dbReference type="Proteomes" id="UP000828251"/>
    </source>
</evidence>
<dbReference type="AlphaFoldDB" id="A0A9D3U6S9"/>
<sequence>MLEKREKEIFILTKKLEDDNSESLFGVKNLTAQVNNLLSEMETLQAEKALLQENLAFKGDEASNQAQSLMDERSSVAVGIAGNVGKAGMVGSGGSAPGLGIVGCGRLGIDGNGGSVVVGIVGIGGSC</sequence>
<dbReference type="EMBL" id="JAIQCV010000013">
    <property type="protein sequence ID" value="KAH1030974.1"/>
    <property type="molecule type" value="Genomic_DNA"/>
</dbReference>
<feature type="coiled-coil region" evidence="1">
    <location>
        <begin position="27"/>
        <end position="61"/>
    </location>
</feature>
<evidence type="ECO:0000313" key="2">
    <source>
        <dbReference type="EMBL" id="KAH1030974.1"/>
    </source>
</evidence>
<reference evidence="2 3" key="1">
    <citation type="journal article" date="2021" name="Plant Biotechnol. J.">
        <title>Multi-omics assisted identification of the key and species-specific regulatory components of drought-tolerant mechanisms in Gossypium stocksii.</title>
        <authorList>
            <person name="Yu D."/>
            <person name="Ke L."/>
            <person name="Zhang D."/>
            <person name="Wu Y."/>
            <person name="Sun Y."/>
            <person name="Mei J."/>
            <person name="Sun J."/>
            <person name="Sun Y."/>
        </authorList>
    </citation>
    <scope>NUCLEOTIDE SEQUENCE [LARGE SCALE GENOMIC DNA]</scope>
    <source>
        <strain evidence="3">cv. E1</strain>
        <tissue evidence="2">Leaf</tissue>
    </source>
</reference>
<gene>
    <name evidence="2" type="ORF">J1N35_043148</name>
</gene>
<dbReference type="PANTHER" id="PTHR47357:SF1">
    <property type="entry name" value="SPINDLE POLE BODY COMPONENT 110"/>
    <property type="match status" value="1"/>
</dbReference>
<comment type="caution">
    <text evidence="2">The sequence shown here is derived from an EMBL/GenBank/DDBJ whole genome shotgun (WGS) entry which is preliminary data.</text>
</comment>
<proteinExistence type="predicted"/>
<protein>
    <submittedName>
        <fullName evidence="2">Uncharacterized protein</fullName>
    </submittedName>
</protein>
<accession>A0A9D3U6S9</accession>
<keyword evidence="1" id="KW-0175">Coiled coil</keyword>
<dbReference type="Proteomes" id="UP000828251">
    <property type="component" value="Unassembled WGS sequence"/>
</dbReference>
<dbReference type="GO" id="GO:0005200">
    <property type="term" value="F:structural constituent of cytoskeleton"/>
    <property type="evidence" value="ECO:0007669"/>
    <property type="project" value="TreeGrafter"/>
</dbReference>
<dbReference type="GO" id="GO:0005856">
    <property type="term" value="C:cytoskeleton"/>
    <property type="evidence" value="ECO:0007669"/>
    <property type="project" value="TreeGrafter"/>
</dbReference>
<evidence type="ECO:0000256" key="1">
    <source>
        <dbReference type="SAM" id="Coils"/>
    </source>
</evidence>
<dbReference type="PANTHER" id="PTHR47357">
    <property type="entry name" value="COP1-INTERACTIVE PROTEIN 1"/>
    <property type="match status" value="1"/>
</dbReference>
<keyword evidence="3" id="KW-1185">Reference proteome</keyword>